<proteinExistence type="predicted"/>
<comment type="caution">
    <text evidence="2">The sequence shown here is derived from an EMBL/GenBank/DDBJ whole genome shotgun (WGS) entry which is preliminary data.</text>
</comment>
<feature type="region of interest" description="Disordered" evidence="1">
    <location>
        <begin position="1"/>
        <end position="25"/>
    </location>
</feature>
<gene>
    <name evidence="2" type="ORF">FHP91_11945</name>
</gene>
<dbReference type="AlphaFoldDB" id="A0A557QSN1"/>
<dbReference type="Proteomes" id="UP000319502">
    <property type="component" value="Unassembled WGS sequence"/>
</dbReference>
<dbReference type="RefSeq" id="WP_144309826.1">
    <property type="nucleotide sequence ID" value="NZ_VMNK01000010.1"/>
</dbReference>
<evidence type="ECO:0000256" key="1">
    <source>
        <dbReference type="SAM" id="MobiDB-lite"/>
    </source>
</evidence>
<sequence>MKPANDLESDKALTHSAHGKVSRANASGRHRAAIAYSAFTAFRKREGGFVGKVLARSEGGIFKRIDENRELLEQLQQRVPDLLYDAPWIEGWISSQDAFLADLAECLDGIEPLPEIRIPMTDRFPRAWPIPPEQPQSLEPHPDDAAAERFCAALKAKMAINRAQDKRDYADPQCPASFLAKILIERVEAGDPLDVALIAMALHLRGERIDLCSWPEGSAASCQFRIRK</sequence>
<dbReference type="EMBL" id="VMNK01000010">
    <property type="protein sequence ID" value="TVO55917.1"/>
    <property type="molecule type" value="Genomic_DNA"/>
</dbReference>
<evidence type="ECO:0000313" key="3">
    <source>
        <dbReference type="Proteomes" id="UP000319502"/>
    </source>
</evidence>
<organism evidence="2 3">
    <name type="scientific">Denitromonas halophila</name>
    <dbReference type="NCBI Taxonomy" id="1629404"/>
    <lineage>
        <taxon>Bacteria</taxon>
        <taxon>Pseudomonadati</taxon>
        <taxon>Pseudomonadota</taxon>
        <taxon>Betaproteobacteria</taxon>
        <taxon>Rhodocyclales</taxon>
        <taxon>Zoogloeaceae</taxon>
        <taxon>Denitromonas</taxon>
    </lineage>
</organism>
<protein>
    <submittedName>
        <fullName evidence="2">Uncharacterized protein</fullName>
    </submittedName>
</protein>
<evidence type="ECO:0000313" key="2">
    <source>
        <dbReference type="EMBL" id="TVO55917.1"/>
    </source>
</evidence>
<dbReference type="OrthoDB" id="9019285at2"/>
<reference evidence="2 3" key="1">
    <citation type="submission" date="2019-07" db="EMBL/GenBank/DDBJ databases">
        <title>The pathways for chlorine oxyanion respiration interact through the shared metabolite chlorate.</title>
        <authorList>
            <person name="Barnum T.P."/>
            <person name="Cheng Y."/>
            <person name="Hill K.A."/>
            <person name="Lucas L.N."/>
            <person name="Carlson H.K."/>
            <person name="Coates J.D."/>
        </authorList>
    </citation>
    <scope>NUCLEOTIDE SEQUENCE [LARGE SCALE GENOMIC DNA]</scope>
    <source>
        <strain evidence="2 3">SFB-3</strain>
    </source>
</reference>
<name>A0A557QSN1_9RHOO</name>
<keyword evidence="3" id="KW-1185">Reference proteome</keyword>
<accession>A0A557QSN1</accession>